<reference evidence="3 4" key="1">
    <citation type="journal article" date="2024" name="Science">
        <title>Giant polyketide synthase enzymes in the biosynthesis of giant marine polyether toxins.</title>
        <authorList>
            <person name="Fallon T.R."/>
            <person name="Shende V.V."/>
            <person name="Wierzbicki I.H."/>
            <person name="Pendleton A.L."/>
            <person name="Watervoot N.F."/>
            <person name="Auber R.P."/>
            <person name="Gonzalez D.J."/>
            <person name="Wisecaver J.H."/>
            <person name="Moore B.S."/>
        </authorList>
    </citation>
    <scope>NUCLEOTIDE SEQUENCE [LARGE SCALE GENOMIC DNA]</scope>
    <source>
        <strain evidence="3 4">12B1</strain>
    </source>
</reference>
<evidence type="ECO:0000256" key="2">
    <source>
        <dbReference type="SAM" id="Phobius"/>
    </source>
</evidence>
<keyword evidence="2" id="KW-0812">Transmembrane</keyword>
<keyword evidence="4" id="KW-1185">Reference proteome</keyword>
<proteinExistence type="predicted"/>
<organism evidence="3 4">
    <name type="scientific">Prymnesium parvum</name>
    <name type="common">Toxic golden alga</name>
    <dbReference type="NCBI Taxonomy" id="97485"/>
    <lineage>
        <taxon>Eukaryota</taxon>
        <taxon>Haptista</taxon>
        <taxon>Haptophyta</taxon>
        <taxon>Prymnesiophyceae</taxon>
        <taxon>Prymnesiales</taxon>
        <taxon>Prymnesiaceae</taxon>
        <taxon>Prymnesium</taxon>
    </lineage>
</organism>
<feature type="transmembrane region" description="Helical" evidence="2">
    <location>
        <begin position="291"/>
        <end position="315"/>
    </location>
</feature>
<feature type="compositionally biased region" description="Basic and acidic residues" evidence="1">
    <location>
        <begin position="1"/>
        <end position="16"/>
    </location>
</feature>
<name>A0AB34IJW7_PRYPA</name>
<gene>
    <name evidence="3" type="ORF">AB1Y20_013195</name>
</gene>
<sequence>MRDSLQLELHPPDQKIHSAAGAPDGSPTAPDRSVNRMNLVLDEDLRVQLGKALSELGVSAVESDKALAAISSELEKDTHTLTAEHRRFAAPPPSALSLARGARPELTHVEVVLHIPGNVEDFKYDSGVLAARMAQLLHKPARDGFWYRGQKWLANLEADDVRVRVLPATGEASEGSIEMVFDVNAHDVPSARFVRAFLSAVFDGAASSAAALGLTIDAPAIVRQLTEPNPAHSLLIATDELDPTFWADSPLPTGSWSWDSTGAAGYIASSSPPALPELSAEDAFVRHHPGWTLLLFLLIFTPCFLCIAFFGYGPLDKRFRERRKLATNKLRDESTAGQKESACTVDCPLPTVHHKANCKGQQAPGDCVEC</sequence>
<dbReference type="Proteomes" id="UP001515480">
    <property type="component" value="Unassembled WGS sequence"/>
</dbReference>
<dbReference type="EMBL" id="JBGBPQ010000023">
    <property type="protein sequence ID" value="KAL1500539.1"/>
    <property type="molecule type" value="Genomic_DNA"/>
</dbReference>
<comment type="caution">
    <text evidence="3">The sequence shown here is derived from an EMBL/GenBank/DDBJ whole genome shotgun (WGS) entry which is preliminary data.</text>
</comment>
<keyword evidence="2" id="KW-1133">Transmembrane helix</keyword>
<evidence type="ECO:0000256" key="1">
    <source>
        <dbReference type="SAM" id="MobiDB-lite"/>
    </source>
</evidence>
<evidence type="ECO:0000313" key="4">
    <source>
        <dbReference type="Proteomes" id="UP001515480"/>
    </source>
</evidence>
<protein>
    <submittedName>
        <fullName evidence="3">Uncharacterized protein</fullName>
    </submittedName>
</protein>
<accession>A0AB34IJW7</accession>
<dbReference type="AlphaFoldDB" id="A0AB34IJW7"/>
<feature type="region of interest" description="Disordered" evidence="1">
    <location>
        <begin position="1"/>
        <end position="33"/>
    </location>
</feature>
<keyword evidence="2" id="KW-0472">Membrane</keyword>
<evidence type="ECO:0000313" key="3">
    <source>
        <dbReference type="EMBL" id="KAL1500539.1"/>
    </source>
</evidence>